<accession>A0ABZ1C8D7</accession>
<dbReference type="PRINTS" id="PR00344">
    <property type="entry name" value="BCTRLSENSOR"/>
</dbReference>
<feature type="signal peptide" evidence="7">
    <location>
        <begin position="1"/>
        <end position="21"/>
    </location>
</feature>
<dbReference type="SMART" id="SM00388">
    <property type="entry name" value="HisKA"/>
    <property type="match status" value="1"/>
</dbReference>
<evidence type="ECO:0000256" key="1">
    <source>
        <dbReference type="ARBA" id="ARBA00000085"/>
    </source>
</evidence>
<dbReference type="InterPro" id="IPR003661">
    <property type="entry name" value="HisK_dim/P_dom"/>
</dbReference>
<dbReference type="Gene3D" id="3.40.50.2300">
    <property type="match status" value="1"/>
</dbReference>
<dbReference type="Pfam" id="PF00072">
    <property type="entry name" value="Response_reg"/>
    <property type="match status" value="1"/>
</dbReference>
<dbReference type="Proteomes" id="UP000738431">
    <property type="component" value="Chromosome"/>
</dbReference>
<dbReference type="Gene3D" id="1.10.287.130">
    <property type="match status" value="1"/>
</dbReference>
<dbReference type="SMART" id="SM00448">
    <property type="entry name" value="REC"/>
    <property type="match status" value="1"/>
</dbReference>
<keyword evidence="4" id="KW-0808">Transferase</keyword>
<gene>
    <name evidence="10" type="ORF">K1X11_000955</name>
</gene>
<evidence type="ECO:0000259" key="9">
    <source>
        <dbReference type="PROSITE" id="PS50110"/>
    </source>
</evidence>
<dbReference type="Pfam" id="PF07495">
    <property type="entry name" value="Y_Y_Y"/>
    <property type="match status" value="1"/>
</dbReference>
<feature type="domain" description="Response regulatory" evidence="9">
    <location>
        <begin position="1087"/>
        <end position="1203"/>
    </location>
</feature>
<evidence type="ECO:0000313" key="10">
    <source>
        <dbReference type="EMBL" id="WRQ87957.1"/>
    </source>
</evidence>
<keyword evidence="11" id="KW-1185">Reference proteome</keyword>
<dbReference type="InterPro" id="IPR013783">
    <property type="entry name" value="Ig-like_fold"/>
</dbReference>
<keyword evidence="5" id="KW-0418">Kinase</keyword>
<dbReference type="InterPro" id="IPR003594">
    <property type="entry name" value="HATPase_dom"/>
</dbReference>
<dbReference type="EMBL" id="CP139781">
    <property type="protein sequence ID" value="WRQ87957.1"/>
    <property type="molecule type" value="Genomic_DNA"/>
</dbReference>
<dbReference type="Pfam" id="PF02518">
    <property type="entry name" value="HATPase_c"/>
    <property type="match status" value="1"/>
</dbReference>
<dbReference type="SUPFAM" id="SSF52172">
    <property type="entry name" value="CheY-like"/>
    <property type="match status" value="1"/>
</dbReference>
<dbReference type="Gene3D" id="3.30.565.10">
    <property type="entry name" value="Histidine kinase-like ATPase, C-terminal domain"/>
    <property type="match status" value="1"/>
</dbReference>
<dbReference type="InterPro" id="IPR004358">
    <property type="entry name" value="Sig_transdc_His_kin-like_C"/>
</dbReference>
<dbReference type="EC" id="2.7.13.3" evidence="2"/>
<reference evidence="10 11" key="2">
    <citation type="submission" date="2023-12" db="EMBL/GenBank/DDBJ databases">
        <title>Description of an unclassified Opitutus bacterium of Verrucomicrobiota.</title>
        <authorList>
            <person name="Zhang D.-F."/>
        </authorList>
    </citation>
    <scope>NUCLEOTIDE SEQUENCE [LARGE SCALE GENOMIC DNA]</scope>
    <source>
        <strain evidence="10 11">WL0086</strain>
    </source>
</reference>
<name>A0ABZ1C8D7_9BACT</name>
<comment type="catalytic activity">
    <reaction evidence="1">
        <text>ATP + protein L-histidine = ADP + protein N-phospho-L-histidine.</text>
        <dbReference type="EC" id="2.7.13.3"/>
    </reaction>
</comment>
<dbReference type="InterPro" id="IPR036097">
    <property type="entry name" value="HisK_dim/P_sf"/>
</dbReference>
<evidence type="ECO:0000256" key="5">
    <source>
        <dbReference type="ARBA" id="ARBA00022777"/>
    </source>
</evidence>
<reference evidence="10 11" key="1">
    <citation type="submission" date="2021-08" db="EMBL/GenBank/DDBJ databases">
        <authorList>
            <person name="Zhang D."/>
            <person name="Zhang A."/>
            <person name="Wang L."/>
        </authorList>
    </citation>
    <scope>NUCLEOTIDE SEQUENCE [LARGE SCALE GENOMIC DNA]</scope>
    <source>
        <strain evidence="10 11">WL0086</strain>
    </source>
</reference>
<dbReference type="InterPro" id="IPR011123">
    <property type="entry name" value="Y_Y_Y"/>
</dbReference>
<dbReference type="SUPFAM" id="SSF47384">
    <property type="entry name" value="Homodimeric domain of signal transducing histidine kinase"/>
    <property type="match status" value="1"/>
</dbReference>
<dbReference type="PANTHER" id="PTHR43047">
    <property type="entry name" value="TWO-COMPONENT HISTIDINE PROTEIN KINASE"/>
    <property type="match status" value="1"/>
</dbReference>
<dbReference type="Gene3D" id="2.130.10.10">
    <property type="entry name" value="YVTN repeat-like/Quinoprotein amine dehydrogenase"/>
    <property type="match status" value="2"/>
</dbReference>
<dbReference type="InterPro" id="IPR011006">
    <property type="entry name" value="CheY-like_superfamily"/>
</dbReference>
<dbReference type="RefSeq" id="WP_221029007.1">
    <property type="nucleotide sequence ID" value="NZ_CP139781.1"/>
</dbReference>
<evidence type="ECO:0000256" key="6">
    <source>
        <dbReference type="PROSITE-ProRule" id="PRU00169"/>
    </source>
</evidence>
<feature type="chain" id="PRO_5047078146" description="histidine kinase" evidence="7">
    <location>
        <begin position="22"/>
        <end position="1288"/>
    </location>
</feature>
<dbReference type="InterPro" id="IPR036890">
    <property type="entry name" value="HATPase_C_sf"/>
</dbReference>
<evidence type="ECO:0000259" key="8">
    <source>
        <dbReference type="PROSITE" id="PS50109"/>
    </source>
</evidence>
<dbReference type="PROSITE" id="PS50109">
    <property type="entry name" value="HIS_KIN"/>
    <property type="match status" value="1"/>
</dbReference>
<evidence type="ECO:0000256" key="7">
    <source>
        <dbReference type="SAM" id="SignalP"/>
    </source>
</evidence>
<dbReference type="InterPro" id="IPR001789">
    <property type="entry name" value="Sig_transdc_resp-reg_receiver"/>
</dbReference>
<proteinExistence type="predicted"/>
<keyword evidence="3 6" id="KW-0597">Phosphoprotein</keyword>
<dbReference type="SUPFAM" id="SSF55874">
    <property type="entry name" value="ATPase domain of HSP90 chaperone/DNA topoisomerase II/histidine kinase"/>
    <property type="match status" value="1"/>
</dbReference>
<dbReference type="InterPro" id="IPR005467">
    <property type="entry name" value="His_kinase_dom"/>
</dbReference>
<dbReference type="CDD" id="cd17546">
    <property type="entry name" value="REC_hyHK_CKI1_RcsC-like"/>
    <property type="match status" value="1"/>
</dbReference>
<feature type="modified residue" description="4-aspartylphosphate" evidence="6">
    <location>
        <position position="1137"/>
    </location>
</feature>
<protein>
    <recommendedName>
        <fullName evidence="2">histidine kinase</fullName>
        <ecNumber evidence="2">2.7.13.3</ecNumber>
    </recommendedName>
</protein>
<organism evidence="10 11">
    <name type="scientific">Actomonas aquatica</name>
    <dbReference type="NCBI Taxonomy" id="2866162"/>
    <lineage>
        <taxon>Bacteria</taxon>
        <taxon>Pseudomonadati</taxon>
        <taxon>Verrucomicrobiota</taxon>
        <taxon>Opitutia</taxon>
        <taxon>Opitutales</taxon>
        <taxon>Opitutaceae</taxon>
        <taxon>Actomonas</taxon>
    </lineage>
</organism>
<dbReference type="PROSITE" id="PS50110">
    <property type="entry name" value="RESPONSE_REGULATORY"/>
    <property type="match status" value="1"/>
</dbReference>
<evidence type="ECO:0000256" key="2">
    <source>
        <dbReference type="ARBA" id="ARBA00012438"/>
    </source>
</evidence>
<dbReference type="CDD" id="cd00082">
    <property type="entry name" value="HisKA"/>
    <property type="match status" value="1"/>
</dbReference>
<evidence type="ECO:0000256" key="3">
    <source>
        <dbReference type="ARBA" id="ARBA00022553"/>
    </source>
</evidence>
<dbReference type="SMART" id="SM00387">
    <property type="entry name" value="HATPase_c"/>
    <property type="match status" value="1"/>
</dbReference>
<sequence length="1288" mass="141286">MVRPLRRRLAALLLGTLFAFAPGTLAPLHANLLDPESGRPPFRDFRPTDYLGHPQVFDILQGADGFIYLANVQGILQYDGIRWQHHRAPLTYTYRLALDPEGRIWAASANQVGYYETDPDTGALHYTSFLPSLPEELRHVARAADVKAVGDALYISTPNALVRKRGDDLHYYPAVTPGQARDLIVVGDQLYWKSSDTDLSRIEGDTATVVAHDTEVISGRAPVAAPRDGQPPLWVIGQRGAFEINEATQTLVRIPGPLDDVARTNRVNALVNLGDGTLALATSQSGLIITSPDGQRIRRLDRETGLADNAVLNLKLDDRGGLWAGLNSGLVRIDYRSPVTVFDNSNGPTPGTIDGWFRHDGKVYAGAFDGLYRLSPPDFTTGRPARFERIIDDITNGFAFAAEDGELYFTSSAGLHRLLPGDQHELVLDLSHSHPKMLFPSRLVPGRYYLAGNDGFAVLQHDNATGWKIVAEKTDIGACFTGVEEANGDFWVASYRSGFWRIPAADRITDWNEYPLENYFRERGVPEATTWCTVTEGAFGTVFFTDAGGLKFDASNRQFLPDDRYPIAGSTDHAMTPTIVTPDGATWASVFGESAMTALHPFGRFRANAAGEPEWQSAPGNALNEIGFAGVAVVYSDDTGDRPVLWARGYDNHVRFVLDELQSTPASWQPIVRTLRQADHTVPLLERDESSAALTLPFSRDPLVFEFASPRFDAGDELEFSTRLLGYSDRWSTPSAIPQVSFTNLEGGPFTLQVRATDSAGHQSEINQFTFSVTPPWYRSHVAYLAYGLVGFGLLTGFVRWRHAADERENRRLAALVEDRTAALAVAKEEAESANRAKSTFLANMSHELRTPLNGVIGYANILLKDQELTTRNRERIGVVANSGEHLLRMINEVLDFSKIEAGKIDLRPAPFNLPSLLRDIAANLEPRAHDKGLGFSLTMADDLPVQVIGDAQKLRQVIENLLSNAVKFTATGEVRLDAVAAPGASSTIDITVSDTGVGLSADDQARLFQPFHQAVDSRPPEPGTGLGLSISQHLVELMGGHIVVDSTLGRGSRFQFRLQLQEVEALQEDATAPASPITGYKGSARRLLVVDDVAVNRSLLRELLEPLGFTVEEAADGEAALASLQSGPLPDGLILDLRMPGIDGLELTRRIRRDHGTSPKVILMSASVLAFDPQVAFDAGCDDFLPKPFRESDLLERLGRALKLEWEREIPAIAEPAENVSDEPASDELLAELRQRAQRGDIRGLRQLVEQLPAHNPTTRQLAESLRPLIAAYQMDRIRQVLAETEG</sequence>
<evidence type="ECO:0000256" key="4">
    <source>
        <dbReference type="ARBA" id="ARBA00022679"/>
    </source>
</evidence>
<evidence type="ECO:0000313" key="11">
    <source>
        <dbReference type="Proteomes" id="UP000738431"/>
    </source>
</evidence>
<dbReference type="PANTHER" id="PTHR43047:SF64">
    <property type="entry name" value="HISTIDINE KINASE CONTAINING CHEY-HOMOLOGOUS RECEIVER DOMAIN AND PAS DOMAIN-RELATED"/>
    <property type="match status" value="1"/>
</dbReference>
<dbReference type="CDD" id="cd16922">
    <property type="entry name" value="HATPase_EvgS-ArcB-TorS-like"/>
    <property type="match status" value="1"/>
</dbReference>
<dbReference type="SUPFAM" id="SSF63829">
    <property type="entry name" value="Calcium-dependent phosphotriesterase"/>
    <property type="match status" value="1"/>
</dbReference>
<keyword evidence="7" id="KW-0732">Signal</keyword>
<dbReference type="Pfam" id="PF00512">
    <property type="entry name" value="HisKA"/>
    <property type="match status" value="1"/>
</dbReference>
<dbReference type="InterPro" id="IPR015943">
    <property type="entry name" value="WD40/YVTN_repeat-like_dom_sf"/>
</dbReference>
<feature type="domain" description="Histidine kinase" evidence="8">
    <location>
        <begin position="844"/>
        <end position="1063"/>
    </location>
</feature>
<dbReference type="Gene3D" id="2.60.40.10">
    <property type="entry name" value="Immunoglobulins"/>
    <property type="match status" value="1"/>
</dbReference>